<keyword evidence="5 10" id="KW-0133">Cell shape</keyword>
<dbReference type="PATRIC" id="fig|1618761.3.peg.307"/>
<keyword evidence="4 10" id="KW-0808">Transferase</keyword>
<comment type="subcellular location">
    <subcellularLocation>
        <location evidence="10">Cell membrane</location>
        <topology evidence="10">Peripheral membrane protein</topology>
        <orientation evidence="10">Cytoplasmic side</orientation>
    </subcellularLocation>
</comment>
<protein>
    <recommendedName>
        <fullName evidence="10">UDP-N-acetylglucosamine--N-acetylmuramyl-(pentapeptide) pyrophosphoryl-undecaprenol N-acetylglucosamine transferase</fullName>
        <ecNumber evidence="10">2.4.1.227</ecNumber>
    </recommendedName>
    <alternativeName>
        <fullName evidence="10">Undecaprenyl-PP-MurNAc-pentapeptide-UDPGlcNAc GlcNAc transferase</fullName>
    </alternativeName>
</protein>
<keyword evidence="1 10" id="KW-1003">Cell membrane</keyword>
<dbReference type="GO" id="GO:0051301">
    <property type="term" value="P:cell division"/>
    <property type="evidence" value="ECO:0007669"/>
    <property type="project" value="UniProtKB-KW"/>
</dbReference>
<evidence type="ECO:0000313" key="13">
    <source>
        <dbReference type="EMBL" id="KKP66572.1"/>
    </source>
</evidence>
<dbReference type="PANTHER" id="PTHR21015">
    <property type="entry name" value="UDP-N-ACETYLGLUCOSAMINE--N-ACETYLMURAMYL-(PENTAPEPTIDE) PYROPHOSPHORYL-UNDECAPRENOL N-ACETYLGLUCOSAMINE TRANSFERASE 1"/>
    <property type="match status" value="1"/>
</dbReference>
<feature type="binding site" evidence="10">
    <location>
        <position position="169"/>
    </location>
    <ligand>
        <name>UDP-N-acetyl-alpha-D-glucosamine</name>
        <dbReference type="ChEBI" id="CHEBI:57705"/>
    </ligand>
</feature>
<reference evidence="13 14" key="1">
    <citation type="journal article" date="2015" name="Nature">
        <title>rRNA introns, odd ribosomes, and small enigmatic genomes across a large radiation of phyla.</title>
        <authorList>
            <person name="Brown C.T."/>
            <person name="Hug L.A."/>
            <person name="Thomas B.C."/>
            <person name="Sharon I."/>
            <person name="Castelle C.J."/>
            <person name="Singh A."/>
            <person name="Wilkins M.J."/>
            <person name="Williams K.H."/>
            <person name="Banfield J.F."/>
        </authorList>
    </citation>
    <scope>NUCLEOTIDE SEQUENCE [LARGE SCALE GENOMIC DNA]</scope>
</reference>
<evidence type="ECO:0000256" key="7">
    <source>
        <dbReference type="ARBA" id="ARBA00023136"/>
    </source>
</evidence>
<dbReference type="InterPro" id="IPR007235">
    <property type="entry name" value="Glyco_trans_28_C"/>
</dbReference>
<evidence type="ECO:0000256" key="2">
    <source>
        <dbReference type="ARBA" id="ARBA00022618"/>
    </source>
</evidence>
<feature type="binding site" evidence="10">
    <location>
        <position position="199"/>
    </location>
    <ligand>
        <name>UDP-N-acetyl-alpha-D-glucosamine</name>
        <dbReference type="ChEBI" id="CHEBI:57705"/>
    </ligand>
</feature>
<dbReference type="UniPathway" id="UPA00219"/>
<dbReference type="InterPro" id="IPR004276">
    <property type="entry name" value="GlycoTrans_28_N"/>
</dbReference>
<dbReference type="GO" id="GO:0071555">
    <property type="term" value="P:cell wall organization"/>
    <property type="evidence" value="ECO:0007669"/>
    <property type="project" value="UniProtKB-KW"/>
</dbReference>
<keyword evidence="2 10" id="KW-0132">Cell division</keyword>
<evidence type="ECO:0000256" key="3">
    <source>
        <dbReference type="ARBA" id="ARBA00022676"/>
    </source>
</evidence>
<dbReference type="Gene3D" id="3.40.50.2000">
    <property type="entry name" value="Glycogen Phosphorylase B"/>
    <property type="match status" value="2"/>
</dbReference>
<dbReference type="Pfam" id="PF03033">
    <property type="entry name" value="Glyco_transf_28"/>
    <property type="match status" value="1"/>
</dbReference>
<evidence type="ECO:0000256" key="8">
    <source>
        <dbReference type="ARBA" id="ARBA00023306"/>
    </source>
</evidence>
<name>A0A0G0EH31_9BACT</name>
<dbReference type="GO" id="GO:0008360">
    <property type="term" value="P:regulation of cell shape"/>
    <property type="evidence" value="ECO:0007669"/>
    <property type="project" value="UniProtKB-KW"/>
</dbReference>
<dbReference type="GO" id="GO:0009252">
    <property type="term" value="P:peptidoglycan biosynthetic process"/>
    <property type="evidence" value="ECO:0007669"/>
    <property type="project" value="UniProtKB-UniRule"/>
</dbReference>
<dbReference type="CDD" id="cd03785">
    <property type="entry name" value="GT28_MurG"/>
    <property type="match status" value="1"/>
</dbReference>
<dbReference type="EMBL" id="LBPY01000005">
    <property type="protein sequence ID" value="KKP66572.1"/>
    <property type="molecule type" value="Genomic_DNA"/>
</dbReference>
<evidence type="ECO:0000256" key="5">
    <source>
        <dbReference type="ARBA" id="ARBA00022960"/>
    </source>
</evidence>
<dbReference type="GO" id="GO:0051991">
    <property type="term" value="F:UDP-N-acetyl-D-glucosamine:N-acetylmuramoyl-L-alanyl-D-glutamyl-meso-2,6-diaminopimelyl-D-alanyl-D-alanine-diphosphoundecaprenol 4-beta-N-acetylglucosaminlytransferase activity"/>
    <property type="evidence" value="ECO:0007669"/>
    <property type="project" value="RHEA"/>
</dbReference>
<evidence type="ECO:0000256" key="10">
    <source>
        <dbReference type="HAMAP-Rule" id="MF_00033"/>
    </source>
</evidence>
<dbReference type="GO" id="GO:0050511">
    <property type="term" value="F:undecaprenyldiphospho-muramoylpentapeptide beta-N-acetylglucosaminyltransferase activity"/>
    <property type="evidence" value="ECO:0007669"/>
    <property type="project" value="UniProtKB-UniRule"/>
</dbReference>
<comment type="pathway">
    <text evidence="10">Cell wall biogenesis; peptidoglycan biosynthesis.</text>
</comment>
<dbReference type="Pfam" id="PF04101">
    <property type="entry name" value="Glyco_tran_28_C"/>
    <property type="match status" value="1"/>
</dbReference>
<comment type="function">
    <text evidence="10">Cell wall formation. Catalyzes the transfer of a GlcNAc subunit on undecaprenyl-pyrophosphoryl-MurNAc-pentapeptide (lipid intermediate I) to form undecaprenyl-pyrophosphoryl-MurNAc-(pentapeptide)GlcNAc (lipid intermediate II).</text>
</comment>
<organism evidence="13 14">
    <name type="scientific">Candidatus Nomurabacteria bacterium GW2011_GWE1_35_16</name>
    <dbReference type="NCBI Taxonomy" id="1618761"/>
    <lineage>
        <taxon>Bacteria</taxon>
        <taxon>Candidatus Nomuraibacteriota</taxon>
    </lineage>
</organism>
<evidence type="ECO:0000256" key="6">
    <source>
        <dbReference type="ARBA" id="ARBA00022984"/>
    </source>
</evidence>
<dbReference type="PANTHER" id="PTHR21015:SF27">
    <property type="entry name" value="UDP-N-ACETYLGLUCOSAMINE--N-ACETYLMURAMYL-(PENTAPEPTIDE) PYROPHOSPHORYL-UNDECAPRENOL N-ACETYLGLUCOSAMINE TRANSFERASE"/>
    <property type="match status" value="1"/>
</dbReference>
<dbReference type="InterPro" id="IPR006009">
    <property type="entry name" value="GlcNAc_MurG"/>
</dbReference>
<dbReference type="Proteomes" id="UP000034952">
    <property type="component" value="Unassembled WGS sequence"/>
</dbReference>
<comment type="catalytic activity">
    <reaction evidence="10">
        <text>di-trans,octa-cis-undecaprenyl diphospho-N-acetyl-alpha-D-muramoyl-L-alanyl-D-glutamyl-meso-2,6-diaminopimeloyl-D-alanyl-D-alanine + UDP-N-acetyl-alpha-D-glucosamine = di-trans,octa-cis-undecaprenyl diphospho-[N-acetyl-alpha-D-glucosaminyl-(1-&gt;4)]-N-acetyl-alpha-D-muramoyl-L-alanyl-D-glutamyl-meso-2,6-diaminopimeloyl-D-alanyl-D-alanine + UDP + H(+)</text>
        <dbReference type="Rhea" id="RHEA:31227"/>
        <dbReference type="ChEBI" id="CHEBI:15378"/>
        <dbReference type="ChEBI" id="CHEBI:57705"/>
        <dbReference type="ChEBI" id="CHEBI:58223"/>
        <dbReference type="ChEBI" id="CHEBI:61387"/>
        <dbReference type="ChEBI" id="CHEBI:61388"/>
        <dbReference type="EC" id="2.4.1.227"/>
    </reaction>
</comment>
<evidence type="ECO:0000259" key="11">
    <source>
        <dbReference type="Pfam" id="PF03033"/>
    </source>
</evidence>
<dbReference type="HAMAP" id="MF_00033">
    <property type="entry name" value="MurG"/>
    <property type="match status" value="1"/>
</dbReference>
<keyword evidence="8 10" id="KW-0131">Cell cycle</keyword>
<feature type="domain" description="Glycosyltransferase family 28 N-terminal" evidence="11">
    <location>
        <begin position="3"/>
        <end position="147"/>
    </location>
</feature>
<keyword evidence="7 10" id="KW-0472">Membrane</keyword>
<proteinExistence type="inferred from homology"/>
<keyword evidence="3 10" id="KW-0328">Glycosyltransferase</keyword>
<evidence type="ECO:0000256" key="4">
    <source>
        <dbReference type="ARBA" id="ARBA00022679"/>
    </source>
</evidence>
<comment type="similarity">
    <text evidence="10">Belongs to the glycosyltransferase 28 family. MurG subfamily.</text>
</comment>
<dbReference type="EC" id="2.4.1.227" evidence="10"/>
<sequence length="376" mass="41674">MKILLTGGGTGGHFYPLIAIAEKLIEISDKEKIIDLKLYYMADKPYDKRMLFENTITFIQVPAGKMRLYFSLKNISDLFKTMSGLFLGFFSMFFIYPDVVISKGGYAAFPAVFASKLLRIPVIVHESDSYPGRLNVWTAKFAQKVAISWPEAIEYLPKEKTAHTGQPIRKNILHGDSAGAFEFFKLDSSLPVILVIGGSSGAEIINNIIIEVLPELLSKYQIIHQTGINNIDDVSARSKLVMENNENISRYVAVPYLNNLATRMAAGIATIVISRAGSAIFEIASWGIPSIIIPITNSNGNHQRKNAYNYARTKACEVIEEANLTPHVLISEIDKIINNKEKLALMKEGALNFANPDAAHKIALEAIQIAQSHEEI</sequence>
<evidence type="ECO:0000256" key="1">
    <source>
        <dbReference type="ARBA" id="ARBA00022475"/>
    </source>
</evidence>
<keyword evidence="6 10" id="KW-0573">Peptidoglycan synthesis</keyword>
<feature type="domain" description="Glycosyl transferase family 28 C-terminal" evidence="12">
    <location>
        <begin position="192"/>
        <end position="360"/>
    </location>
</feature>
<comment type="caution">
    <text evidence="10">Lacks conserved residue(s) required for the propagation of feature annotation.</text>
</comment>
<accession>A0A0G0EH31</accession>
<dbReference type="GO" id="GO:0005886">
    <property type="term" value="C:plasma membrane"/>
    <property type="evidence" value="ECO:0007669"/>
    <property type="project" value="UniProtKB-SubCell"/>
</dbReference>
<evidence type="ECO:0000313" key="14">
    <source>
        <dbReference type="Proteomes" id="UP000034952"/>
    </source>
</evidence>
<comment type="caution">
    <text evidence="13">The sequence shown here is derived from an EMBL/GenBank/DDBJ whole genome shotgun (WGS) entry which is preliminary data.</text>
</comment>
<dbReference type="SUPFAM" id="SSF53756">
    <property type="entry name" value="UDP-Glycosyltransferase/glycogen phosphorylase"/>
    <property type="match status" value="1"/>
</dbReference>
<dbReference type="GO" id="GO:0005975">
    <property type="term" value="P:carbohydrate metabolic process"/>
    <property type="evidence" value="ECO:0007669"/>
    <property type="project" value="InterPro"/>
</dbReference>
<feature type="binding site" evidence="10">
    <location>
        <position position="303"/>
    </location>
    <ligand>
        <name>UDP-N-acetyl-alpha-D-glucosamine</name>
        <dbReference type="ChEBI" id="CHEBI:57705"/>
    </ligand>
</feature>
<keyword evidence="9 10" id="KW-0961">Cell wall biogenesis/degradation</keyword>
<evidence type="ECO:0000259" key="12">
    <source>
        <dbReference type="Pfam" id="PF04101"/>
    </source>
</evidence>
<feature type="binding site" evidence="10">
    <location>
        <begin position="10"/>
        <end position="12"/>
    </location>
    <ligand>
        <name>UDP-N-acetyl-alpha-D-glucosamine</name>
        <dbReference type="ChEBI" id="CHEBI:57705"/>
    </ligand>
</feature>
<gene>
    <name evidence="10" type="primary">murG</name>
    <name evidence="13" type="ORF">UR64_C0005G0034</name>
</gene>
<evidence type="ECO:0000256" key="9">
    <source>
        <dbReference type="ARBA" id="ARBA00023316"/>
    </source>
</evidence>
<dbReference type="AlphaFoldDB" id="A0A0G0EH31"/>